<name>A0A7Z9E4Z7_9CYAN</name>
<protein>
    <recommendedName>
        <fullName evidence="3">CopG family transcriptional regulator</fullName>
    </recommendedName>
</protein>
<dbReference type="PANTHER" id="PTHR40688:SF2">
    <property type="entry name" value="RIBBON-HELIX-HELIX PROTEIN COPG DOMAIN-CONTAINING PROTEIN"/>
    <property type="match status" value="1"/>
</dbReference>
<dbReference type="AlphaFoldDB" id="A0A7Z9E4Z7"/>
<reference evidence="1" key="1">
    <citation type="submission" date="2019-10" db="EMBL/GenBank/DDBJ databases">
        <authorList>
            <consortium name="Genoscope - CEA"/>
            <person name="William W."/>
        </authorList>
    </citation>
    <scope>NUCLEOTIDE SEQUENCE [LARGE SCALE GENOMIC DNA]</scope>
    <source>
        <strain evidence="1">BBR_PRJEB10992</strain>
    </source>
</reference>
<evidence type="ECO:0008006" key="3">
    <source>
        <dbReference type="Google" id="ProtNLM"/>
    </source>
</evidence>
<evidence type="ECO:0000313" key="2">
    <source>
        <dbReference type="Proteomes" id="UP000184550"/>
    </source>
</evidence>
<evidence type="ECO:0000313" key="1">
    <source>
        <dbReference type="EMBL" id="VXD23465.1"/>
    </source>
</evidence>
<dbReference type="InterPro" id="IPR052991">
    <property type="entry name" value="Non-func_TypeII_TA_Antitoxin"/>
</dbReference>
<dbReference type="OrthoDB" id="9812023at2"/>
<comment type="caution">
    <text evidence="1">The sequence shown here is derived from an EMBL/GenBank/DDBJ whole genome shotgun (WGS) entry which is preliminary data.</text>
</comment>
<sequence length="80" mass="8900">MNKENMMLTLDSEKKAAISAIATLMERDFSDVVNEAIDSYLDINQWLGSEIERGIGEAEANDFASDEEVQGVFAKLINEN</sequence>
<proteinExistence type="predicted"/>
<keyword evidence="2" id="KW-1185">Reference proteome</keyword>
<dbReference type="PANTHER" id="PTHR40688">
    <property type="match status" value="1"/>
</dbReference>
<dbReference type="Proteomes" id="UP000184550">
    <property type="component" value="Unassembled WGS sequence"/>
</dbReference>
<organism evidence="1 2">
    <name type="scientific">Planktothrix serta PCC 8927</name>
    <dbReference type="NCBI Taxonomy" id="671068"/>
    <lineage>
        <taxon>Bacteria</taxon>
        <taxon>Bacillati</taxon>
        <taxon>Cyanobacteriota</taxon>
        <taxon>Cyanophyceae</taxon>
        <taxon>Oscillatoriophycideae</taxon>
        <taxon>Oscillatoriales</taxon>
        <taxon>Microcoleaceae</taxon>
        <taxon>Planktothrix</taxon>
    </lineage>
</organism>
<dbReference type="RefSeq" id="WP_083625538.1">
    <property type="nucleotide sequence ID" value="NZ_LR734879.1"/>
</dbReference>
<gene>
    <name evidence="1" type="ORF">PL8927_780107</name>
</gene>
<accession>A0A7Z9E4Z7</accession>
<dbReference type="EMBL" id="CZCU02000155">
    <property type="protein sequence ID" value="VXD23465.1"/>
    <property type="molecule type" value="Genomic_DNA"/>
</dbReference>